<dbReference type="InterPro" id="IPR029044">
    <property type="entry name" value="Nucleotide-diphossugar_trans"/>
</dbReference>
<evidence type="ECO:0000313" key="17">
    <source>
        <dbReference type="Proteomes" id="UP000559256"/>
    </source>
</evidence>
<dbReference type="Pfam" id="PF13506">
    <property type="entry name" value="Glyco_transf_21"/>
    <property type="match status" value="1"/>
</dbReference>
<organism evidence="16 17">
    <name type="scientific">Tetrapyrgos nigripes</name>
    <dbReference type="NCBI Taxonomy" id="182062"/>
    <lineage>
        <taxon>Eukaryota</taxon>
        <taxon>Fungi</taxon>
        <taxon>Dikarya</taxon>
        <taxon>Basidiomycota</taxon>
        <taxon>Agaricomycotina</taxon>
        <taxon>Agaricomycetes</taxon>
        <taxon>Agaricomycetidae</taxon>
        <taxon>Agaricales</taxon>
        <taxon>Marasmiineae</taxon>
        <taxon>Marasmiaceae</taxon>
        <taxon>Tetrapyrgos</taxon>
    </lineage>
</organism>
<evidence type="ECO:0000256" key="6">
    <source>
        <dbReference type="ARBA" id="ARBA00019988"/>
    </source>
</evidence>
<accession>A0A8H5H1T2</accession>
<keyword evidence="7" id="KW-0328">Glycosyltransferase</keyword>
<evidence type="ECO:0000256" key="15">
    <source>
        <dbReference type="SAM" id="Phobius"/>
    </source>
</evidence>
<dbReference type="PANTHER" id="PTHR12726">
    <property type="entry name" value="CERAMIDE GLUCOSYLTRANSFERASE"/>
    <property type="match status" value="1"/>
</dbReference>
<dbReference type="OrthoDB" id="1483400at2759"/>
<dbReference type="AlphaFoldDB" id="A0A8H5H1T2"/>
<evidence type="ECO:0000256" key="13">
    <source>
        <dbReference type="ARBA" id="ARBA00031543"/>
    </source>
</evidence>
<dbReference type="GO" id="GO:0016020">
    <property type="term" value="C:membrane"/>
    <property type="evidence" value="ECO:0007669"/>
    <property type="project" value="UniProtKB-SubCell"/>
</dbReference>
<dbReference type="EMBL" id="JAACJM010000001">
    <property type="protein sequence ID" value="KAF5375055.1"/>
    <property type="molecule type" value="Genomic_DNA"/>
</dbReference>
<dbReference type="EC" id="2.4.1.80" evidence="5"/>
<dbReference type="GO" id="GO:0006679">
    <property type="term" value="P:glucosylceramide biosynthetic process"/>
    <property type="evidence" value="ECO:0007669"/>
    <property type="project" value="TreeGrafter"/>
</dbReference>
<feature type="transmembrane region" description="Helical" evidence="15">
    <location>
        <begin position="345"/>
        <end position="367"/>
    </location>
</feature>
<comment type="caution">
    <text evidence="16">The sequence shown here is derived from an EMBL/GenBank/DDBJ whole genome shotgun (WGS) entry which is preliminary data.</text>
</comment>
<evidence type="ECO:0000256" key="14">
    <source>
        <dbReference type="ARBA" id="ARBA00032575"/>
    </source>
</evidence>
<evidence type="ECO:0000256" key="5">
    <source>
        <dbReference type="ARBA" id="ARBA00012699"/>
    </source>
</evidence>
<name>A0A8H5H1T2_9AGAR</name>
<evidence type="ECO:0000256" key="7">
    <source>
        <dbReference type="ARBA" id="ARBA00022676"/>
    </source>
</evidence>
<gene>
    <name evidence="16" type="ORF">D9758_000452</name>
</gene>
<dbReference type="GO" id="GO:0008120">
    <property type="term" value="F:ceramide glucosyltransferase activity"/>
    <property type="evidence" value="ECO:0007669"/>
    <property type="project" value="UniProtKB-EC"/>
</dbReference>
<keyword evidence="10 15" id="KW-1133">Transmembrane helix</keyword>
<evidence type="ECO:0000256" key="4">
    <source>
        <dbReference type="ARBA" id="ARBA00006739"/>
    </source>
</evidence>
<dbReference type="InterPro" id="IPR025993">
    <property type="entry name" value="Ceramide_glucosylTrfase"/>
</dbReference>
<evidence type="ECO:0000256" key="2">
    <source>
        <dbReference type="ARBA" id="ARBA00004760"/>
    </source>
</evidence>
<keyword evidence="8" id="KW-0808">Transferase</keyword>
<evidence type="ECO:0000256" key="8">
    <source>
        <dbReference type="ARBA" id="ARBA00022679"/>
    </source>
</evidence>
<evidence type="ECO:0000256" key="12">
    <source>
        <dbReference type="ARBA" id="ARBA00031017"/>
    </source>
</evidence>
<comment type="subcellular location">
    <subcellularLocation>
        <location evidence="1">Membrane</location>
        <topology evidence="1">Multi-pass membrane protein</topology>
    </subcellularLocation>
</comment>
<keyword evidence="9 15" id="KW-0812">Transmembrane</keyword>
<dbReference type="PANTHER" id="PTHR12726:SF0">
    <property type="entry name" value="CERAMIDE GLUCOSYLTRANSFERASE"/>
    <property type="match status" value="1"/>
</dbReference>
<feature type="transmembrane region" description="Helical" evidence="15">
    <location>
        <begin position="12"/>
        <end position="38"/>
    </location>
</feature>
<evidence type="ECO:0000313" key="16">
    <source>
        <dbReference type="EMBL" id="KAF5375055.1"/>
    </source>
</evidence>
<dbReference type="Gene3D" id="3.90.550.10">
    <property type="entry name" value="Spore Coat Polysaccharide Biosynthesis Protein SpsA, Chain A"/>
    <property type="match status" value="1"/>
</dbReference>
<proteinExistence type="inferred from homology"/>
<feature type="transmembrane region" description="Helical" evidence="15">
    <location>
        <begin position="387"/>
        <end position="411"/>
    </location>
</feature>
<evidence type="ECO:0000256" key="9">
    <source>
        <dbReference type="ARBA" id="ARBA00022692"/>
    </source>
</evidence>
<evidence type="ECO:0000256" key="3">
    <source>
        <dbReference type="ARBA" id="ARBA00004991"/>
    </source>
</evidence>
<comment type="pathway">
    <text evidence="2">Lipid metabolism; sphingolipid metabolism.</text>
</comment>
<reference evidence="16 17" key="1">
    <citation type="journal article" date="2020" name="ISME J.">
        <title>Uncovering the hidden diversity of litter-decomposition mechanisms in mushroom-forming fungi.</title>
        <authorList>
            <person name="Floudas D."/>
            <person name="Bentzer J."/>
            <person name="Ahren D."/>
            <person name="Johansson T."/>
            <person name="Persson P."/>
            <person name="Tunlid A."/>
        </authorList>
    </citation>
    <scope>NUCLEOTIDE SEQUENCE [LARGE SCALE GENOMIC DNA]</scope>
    <source>
        <strain evidence="16 17">CBS 291.85</strain>
    </source>
</reference>
<protein>
    <recommendedName>
        <fullName evidence="6">Ceramide glucosyltransferase</fullName>
        <ecNumber evidence="5">2.4.1.80</ecNumber>
    </recommendedName>
    <alternativeName>
        <fullName evidence="13">Glucosylceramide synthase</fullName>
    </alternativeName>
    <alternativeName>
        <fullName evidence="14">UDP-glucose ceramide glucosyltransferase</fullName>
    </alternativeName>
    <alternativeName>
        <fullName evidence="12">UDP-glucose:N-acylsphingosine D-glucosyltransferase</fullName>
    </alternativeName>
</protein>
<dbReference type="CDD" id="cd02520">
    <property type="entry name" value="Glucosylceramide_synthase"/>
    <property type="match status" value="1"/>
</dbReference>
<comment type="similarity">
    <text evidence="4">Belongs to the glycosyltransferase 2 family.</text>
</comment>
<evidence type="ECO:0000256" key="10">
    <source>
        <dbReference type="ARBA" id="ARBA00022989"/>
    </source>
</evidence>
<keyword evidence="17" id="KW-1185">Reference proteome</keyword>
<dbReference type="Proteomes" id="UP000559256">
    <property type="component" value="Unassembled WGS sequence"/>
</dbReference>
<keyword evidence="11 15" id="KW-0472">Membrane</keyword>
<comment type="pathway">
    <text evidence="3">Sphingolipid metabolism.</text>
</comment>
<dbReference type="SUPFAM" id="SSF53448">
    <property type="entry name" value="Nucleotide-diphospho-sugar transferases"/>
    <property type="match status" value="1"/>
</dbReference>
<dbReference type="UniPathway" id="UPA00222"/>
<evidence type="ECO:0000256" key="1">
    <source>
        <dbReference type="ARBA" id="ARBA00004141"/>
    </source>
</evidence>
<evidence type="ECO:0000256" key="11">
    <source>
        <dbReference type="ARBA" id="ARBA00023136"/>
    </source>
</evidence>
<sequence>MSLQILENSNALLITLHSVGAVWYGLLWAIGILGCLTARKRYKLRPRSPLSSASPSSAPGVSILRPLKGLDTNLYENLESTFTQEYPNYEIILSVADEDDQALPVVRELMSKYPDVDAKVVIGEEVVGINPKVNNLIRPYRQAANDILWVVDSNVTAQPGTLARAVDALQSHTRSGKQIGLVHHVPFAYSTESKIGSRVEEAFLNTNHAKMYLAINTVAIESCVVGKSNLYRRSDLERVNGSLKPIQSNDSNAKQEGVCGLAAFGRFLAEDNMIASALWHELGYRHDLSCDVARNVVGSLNLSDYVWRRVRWIRVRKHMVFTATILEPFTESILLCIIGSASFRYLFGVPPWILIPLHFLVLLLVDLDVYSSLAGHPLSESIRWEFIAGWIGREILTLPIFLFAVFGNEVIWRGRRYRVLRNGAAKQIGRNTTFFSWIRQNPRRDNYERLDTELQ</sequence>